<dbReference type="AlphaFoldDB" id="W2TAF1"/>
<evidence type="ECO:0000256" key="1">
    <source>
        <dbReference type="SAM" id="MobiDB-lite"/>
    </source>
</evidence>
<gene>
    <name evidence="2" type="ORF">NECAME_10646</name>
</gene>
<dbReference type="EMBL" id="KI660129">
    <property type="protein sequence ID" value="ETN77987.1"/>
    <property type="molecule type" value="Genomic_DNA"/>
</dbReference>
<keyword evidence="3" id="KW-1185">Reference proteome</keyword>
<proteinExistence type="predicted"/>
<dbReference type="Proteomes" id="UP000053676">
    <property type="component" value="Unassembled WGS sequence"/>
</dbReference>
<dbReference type="KEGG" id="nai:NECAME_10646"/>
<evidence type="ECO:0000313" key="3">
    <source>
        <dbReference type="Proteomes" id="UP000053676"/>
    </source>
</evidence>
<evidence type="ECO:0000313" key="2">
    <source>
        <dbReference type="EMBL" id="ETN77987.1"/>
    </source>
</evidence>
<protein>
    <submittedName>
        <fullName evidence="2">Uncharacterized protein</fullName>
    </submittedName>
</protein>
<name>W2TAF1_NECAM</name>
<reference evidence="3" key="1">
    <citation type="journal article" date="2014" name="Nat. Genet.">
        <title>Genome of the human hookworm Necator americanus.</title>
        <authorList>
            <person name="Tang Y.T."/>
            <person name="Gao X."/>
            <person name="Rosa B.A."/>
            <person name="Abubucker S."/>
            <person name="Hallsworth-Pepin K."/>
            <person name="Martin J."/>
            <person name="Tyagi R."/>
            <person name="Heizer E."/>
            <person name="Zhang X."/>
            <person name="Bhonagiri-Palsikar V."/>
            <person name="Minx P."/>
            <person name="Warren W.C."/>
            <person name="Wang Q."/>
            <person name="Zhan B."/>
            <person name="Hotez P.J."/>
            <person name="Sternberg P.W."/>
            <person name="Dougall A."/>
            <person name="Gaze S.T."/>
            <person name="Mulvenna J."/>
            <person name="Sotillo J."/>
            <person name="Ranganathan S."/>
            <person name="Rabelo E.M."/>
            <person name="Wilson R.K."/>
            <person name="Felgner P.L."/>
            <person name="Bethony J."/>
            <person name="Hawdon J.M."/>
            <person name="Gasser R.B."/>
            <person name="Loukas A."/>
            <person name="Mitreva M."/>
        </authorList>
    </citation>
    <scope>NUCLEOTIDE SEQUENCE [LARGE SCALE GENOMIC DNA]</scope>
</reference>
<organism evidence="2 3">
    <name type="scientific">Necator americanus</name>
    <name type="common">Human hookworm</name>
    <dbReference type="NCBI Taxonomy" id="51031"/>
    <lineage>
        <taxon>Eukaryota</taxon>
        <taxon>Metazoa</taxon>
        <taxon>Ecdysozoa</taxon>
        <taxon>Nematoda</taxon>
        <taxon>Chromadorea</taxon>
        <taxon>Rhabditida</taxon>
        <taxon>Rhabditina</taxon>
        <taxon>Rhabditomorpha</taxon>
        <taxon>Strongyloidea</taxon>
        <taxon>Ancylostomatidae</taxon>
        <taxon>Bunostominae</taxon>
        <taxon>Necator</taxon>
    </lineage>
</organism>
<accession>W2TAF1</accession>
<feature type="region of interest" description="Disordered" evidence="1">
    <location>
        <begin position="1"/>
        <end position="23"/>
    </location>
</feature>
<sequence length="76" mass="8584">MGYHSDNGKVRSTGNFEPKHSTEVKEESVACVVGVGEIHIRSIIINERDTARSKAKKNIYVRQQLDIGQQVMNDNR</sequence>